<proteinExistence type="predicted"/>
<sequence length="565" mass="64242">MLQTTASLVPQLEELQVREVNSALCKEHISRLTHLRALQLIDCLVDGALLWTLGTLCSLTDLQCMVQAMEFDADIQCSLPLLRSLTLQRTPMDLQACSSAISFPRLSSAHLILPINTRPISLSFRLRKGREISAPWRLYTVDDLVRILFGLHGISEFTFDAPYLQLVLTDQLAFDIAAAWPELRLLVLLRASHDLGSTMMPTPHVLAELARRLPDLEELELWPMGIWMALFNPSASKSSTNSLNLAPEGSPVYTSLRNTASPPNHPAPTEPPLSDASPLLPGPRQSSRVIQGKSFGILTLYKTLRVLAGFLVGLFVGLVISYIIVRPIFDVRQNGLMMREEAIVAREHAISYRENVTFEREDSLDSRETQLHMDEDAVSEREKAVRDRENAVHTKEDAMRADQERRERARLYWSDPVAEQRCLGYEMRKYHAELFNIPEGEDTQRWCMETSINIHGKTYDHPDICTEEYVDGIVKIVAHWTVKGNEPTCRTWWGNHEKKECFGSHQQRVEAHLFNHQEPWDNWAEMCFSTPSDFADQSFAHPDTCESRDGIVGTWFINVDSHECP</sequence>
<keyword evidence="2" id="KW-0472">Membrane</keyword>
<dbReference type="EMBL" id="HE797096">
    <property type="protein sequence ID" value="CCM02953.1"/>
    <property type="molecule type" value="Genomic_DNA"/>
</dbReference>
<gene>
    <name evidence="3" type="ORF">FIBRA_05068</name>
</gene>
<dbReference type="RefSeq" id="XP_012182236.1">
    <property type="nucleotide sequence ID" value="XM_012326846.1"/>
</dbReference>
<dbReference type="HOGENOM" id="CLU_482346_0_0_1"/>
<dbReference type="InterPro" id="IPR032675">
    <property type="entry name" value="LRR_dom_sf"/>
</dbReference>
<dbReference type="Gene3D" id="3.80.10.10">
    <property type="entry name" value="Ribonuclease Inhibitor"/>
    <property type="match status" value="1"/>
</dbReference>
<feature type="region of interest" description="Disordered" evidence="1">
    <location>
        <begin position="376"/>
        <end position="400"/>
    </location>
</feature>
<evidence type="ECO:0000256" key="1">
    <source>
        <dbReference type="SAM" id="MobiDB-lite"/>
    </source>
</evidence>
<feature type="transmembrane region" description="Helical" evidence="2">
    <location>
        <begin position="306"/>
        <end position="329"/>
    </location>
</feature>
<reference evidence="3 4" key="1">
    <citation type="journal article" date="2012" name="Appl. Environ. Microbiol.">
        <title>Short-read sequencing for genomic analysis of the brown rot fungus Fibroporia radiculosa.</title>
        <authorList>
            <person name="Tang J.D."/>
            <person name="Perkins A.D."/>
            <person name="Sonstegard T.S."/>
            <person name="Schroeder S.G."/>
            <person name="Burgess S.C."/>
            <person name="Diehl S.V."/>
        </authorList>
    </citation>
    <scope>NUCLEOTIDE SEQUENCE [LARGE SCALE GENOMIC DNA]</scope>
    <source>
        <strain evidence="3 4">TFFH 294</strain>
    </source>
</reference>
<keyword evidence="2" id="KW-0812">Transmembrane</keyword>
<dbReference type="Proteomes" id="UP000006352">
    <property type="component" value="Unassembled WGS sequence"/>
</dbReference>
<evidence type="ECO:0000313" key="4">
    <source>
        <dbReference type="Proteomes" id="UP000006352"/>
    </source>
</evidence>
<dbReference type="OrthoDB" id="3153758at2759"/>
<name>J4G8G4_9APHY</name>
<evidence type="ECO:0000313" key="3">
    <source>
        <dbReference type="EMBL" id="CCM02953.1"/>
    </source>
</evidence>
<keyword evidence="2" id="KW-1133">Transmembrane helix</keyword>
<dbReference type="AlphaFoldDB" id="J4G8G4"/>
<accession>J4G8G4</accession>
<dbReference type="InParanoid" id="J4G8G4"/>
<feature type="region of interest" description="Disordered" evidence="1">
    <location>
        <begin position="254"/>
        <end position="287"/>
    </location>
</feature>
<organism evidence="3 4">
    <name type="scientific">Fibroporia radiculosa</name>
    <dbReference type="NCBI Taxonomy" id="599839"/>
    <lineage>
        <taxon>Eukaryota</taxon>
        <taxon>Fungi</taxon>
        <taxon>Dikarya</taxon>
        <taxon>Basidiomycota</taxon>
        <taxon>Agaricomycotina</taxon>
        <taxon>Agaricomycetes</taxon>
        <taxon>Polyporales</taxon>
        <taxon>Fibroporiaceae</taxon>
        <taxon>Fibroporia</taxon>
    </lineage>
</organism>
<dbReference type="STRING" id="599839.J4G8G4"/>
<dbReference type="GeneID" id="24097864"/>
<keyword evidence="4" id="KW-1185">Reference proteome</keyword>
<evidence type="ECO:0000256" key="2">
    <source>
        <dbReference type="SAM" id="Phobius"/>
    </source>
</evidence>
<protein>
    <submittedName>
        <fullName evidence="3">Uncharacterized protein</fullName>
    </submittedName>
</protein>